<accession>W5R9A5</accession>
<gene>
    <name evidence="1" type="ORF">SEP1_001A</name>
</gene>
<dbReference type="Proteomes" id="UP000226269">
    <property type="component" value="Segment"/>
</dbReference>
<proteinExistence type="predicted"/>
<organism evidence="1 2">
    <name type="scientific">Staphylococcus phage phiIBB-SEP1</name>
    <dbReference type="NCBI Taxonomy" id="1340769"/>
    <lineage>
        <taxon>Viruses</taxon>
        <taxon>Duplodnaviria</taxon>
        <taxon>Heunggongvirae</taxon>
        <taxon>Uroviricota</taxon>
        <taxon>Caudoviricetes</taxon>
        <taxon>Herelleviridae</taxon>
        <taxon>Twortvirinae</taxon>
        <taxon>Sepunavirus</taxon>
        <taxon>Sepunavirus SEP1</taxon>
    </lineage>
</organism>
<dbReference type="Gene3D" id="3.40.960.10">
    <property type="entry name" value="VSR Endonuclease"/>
    <property type="match status" value="1"/>
</dbReference>
<evidence type="ECO:0000313" key="2">
    <source>
        <dbReference type="Proteomes" id="UP000226269"/>
    </source>
</evidence>
<reference evidence="1 2" key="1">
    <citation type="journal article" date="2014" name="J. Gen. Virol.">
        <title>Isolation and characterization of a new Staphylococcus epidermidis broad-spectrum bacteriophage.</title>
        <authorList>
            <person name="Melo L.D."/>
            <person name="Sillankorva S."/>
            <person name="Ackermann H.W."/>
            <person name="Kropinski A.M."/>
            <person name="Azeredo J."/>
            <person name="Cerca N."/>
        </authorList>
    </citation>
    <scope>NUCLEOTIDE SEQUENCE [LARGE SCALE GENOMIC DNA]</scope>
</reference>
<name>W5R9A5_9CAUD</name>
<protein>
    <submittedName>
        <fullName evidence="1">Uncharacterized protein</fullName>
    </submittedName>
</protein>
<dbReference type="EMBL" id="KF021268">
    <property type="protein sequence ID" value="AGR48130.1"/>
    <property type="molecule type" value="Genomic_DNA"/>
</dbReference>
<sequence>MTLEKRKQEYLKKLKQIKNDEFELIDGFIKTREKALFKHKVCGYEWYTTPYNLLKSKGVGCPKCQYRDKSYTTDEFKNKLKDKFGVEYELLEGQEYKNNREKLLFIHNKCGTEFKITSDSLFRSKVPCHKCSKENRKTKKKTTEEFKNELYSKHKDEYILVEGSEYKTALEKVRITHTKCGYTWDVRASHILHTSKCPNCNESKGESLIKDILEDNNFSYIREYTFEELKNVKKLPFDFALFIDNELAGLIEYDGSQHFIPFEHFGGTEKLRKTQYNDRKKNDYCVKNNIPLKRIKYDLDEKEVTRDIEMFLYSIVKSKAESY</sequence>
<keyword evidence="2" id="KW-1185">Reference proteome</keyword>
<evidence type="ECO:0000313" key="1">
    <source>
        <dbReference type="EMBL" id="AGR48130.1"/>
    </source>
</evidence>